<dbReference type="KEGG" id="pfus:ADJ77_11745"/>
<dbReference type="Proteomes" id="UP000682005">
    <property type="component" value="Chromosome 2"/>
</dbReference>
<dbReference type="RefSeq" id="WP_050696452.1">
    <property type="nucleotide sequence ID" value="NZ_CP012075.1"/>
</dbReference>
<sequence>MKKIFNIGFLFAVAAGFVACSDDNDAGSSYLRENPVQVVSSNLFFNANAQKGGVKFTAPAGSTVSVSETWATAELKNDSVVVSVTNNAAVDSRSAVLTIKNGADSTNVPILQTGAVFKYTGEKYYVVSDEATTLTLPYTKVGAEPAISLADNGDAPVVASTEDKGNAFVAHFNANTTGEVRTVNLVLKNQDKCDTIMVTQGSLNDFIGKEYHLYGYDLLKLTSSTKSMDELVTQISGKLVKVSDSEVALDVNNSEMELHFGFDPSTLSFSIKGNDVILKETAASGVTLRKTAIWDKDFYAALAKLFNQATQAHSAGKLSDDEYNSFVGSTVPAIFDIFASRYLSMSAPMLASKEDGVVMGLFADSGTNADFIGKQKGLGELGFPINNFNANMLGVYEYTRVGQKDKFKKPLLLLQVPLLYHMLPQGSNAKPADLLRERAKVSLPMLKAMAKV</sequence>
<dbReference type="Pfam" id="PF13004">
    <property type="entry name" value="BACON"/>
    <property type="match status" value="1"/>
</dbReference>
<dbReference type="Proteomes" id="UP000060345">
    <property type="component" value="Chromosome 2"/>
</dbReference>
<dbReference type="AlphaFoldDB" id="A0A0K1NMW9"/>
<feature type="domain" description="BACON" evidence="2">
    <location>
        <begin position="67"/>
        <end position="112"/>
    </location>
</feature>
<evidence type="ECO:0000259" key="2">
    <source>
        <dbReference type="Pfam" id="PF13004"/>
    </source>
</evidence>
<dbReference type="PROSITE" id="PS51257">
    <property type="entry name" value="PROKAR_LIPOPROTEIN"/>
    <property type="match status" value="1"/>
</dbReference>
<name>A0A0K1NMW9_9BACT</name>
<evidence type="ECO:0000313" key="4">
    <source>
        <dbReference type="EMBL" id="QUB86059.1"/>
    </source>
</evidence>
<dbReference type="EMBL" id="CP012075">
    <property type="protein sequence ID" value="AKU70429.1"/>
    <property type="molecule type" value="Genomic_DNA"/>
</dbReference>
<dbReference type="eggNOG" id="ENOG5033P2X">
    <property type="taxonomic scope" value="Bacteria"/>
</dbReference>
<keyword evidence="1" id="KW-0732">Signal</keyword>
<reference evidence="3 5" key="1">
    <citation type="submission" date="2015-07" db="EMBL/GenBank/DDBJ databases">
        <authorList>
            <person name="Noorani M."/>
        </authorList>
    </citation>
    <scope>NUCLEOTIDE SEQUENCE [LARGE SCALE GENOMIC DNA]</scope>
    <source>
        <strain evidence="3 5">W1435</strain>
    </source>
</reference>
<dbReference type="InterPro" id="IPR024361">
    <property type="entry name" value="BACON"/>
</dbReference>
<accession>A0A0K1NMW9</accession>
<feature type="chain" id="PRO_5044544662" evidence="1">
    <location>
        <begin position="22"/>
        <end position="452"/>
    </location>
</feature>
<dbReference type="Gene3D" id="2.60.40.10">
    <property type="entry name" value="Immunoglobulins"/>
    <property type="match status" value="1"/>
</dbReference>
<evidence type="ECO:0000256" key="1">
    <source>
        <dbReference type="SAM" id="SignalP"/>
    </source>
</evidence>
<gene>
    <name evidence="3" type="ORF">ADJ77_11745</name>
    <name evidence="4" type="ORF">J5A51_01980</name>
</gene>
<proteinExistence type="predicted"/>
<reference evidence="4 6" key="2">
    <citation type="submission" date="2021-03" db="EMBL/GenBank/DDBJ databases">
        <title>Human Oral Microbial Genomes.</title>
        <authorList>
            <person name="Johnston C.D."/>
            <person name="Chen T."/>
            <person name="Dewhirst F.E."/>
        </authorList>
    </citation>
    <scope>NUCLEOTIDE SEQUENCE [LARGE SCALE GENOMIC DNA]</scope>
    <source>
        <strain evidence="4 6">W1435</strain>
    </source>
</reference>
<evidence type="ECO:0000313" key="6">
    <source>
        <dbReference type="Proteomes" id="UP000682005"/>
    </source>
</evidence>
<feature type="signal peptide" evidence="1">
    <location>
        <begin position="1"/>
        <end position="21"/>
    </location>
</feature>
<keyword evidence="6" id="KW-1185">Reference proteome</keyword>
<protein>
    <submittedName>
        <fullName evidence="4">BACON domain-containing protein</fullName>
    </submittedName>
</protein>
<dbReference type="CDD" id="cd14948">
    <property type="entry name" value="BACON"/>
    <property type="match status" value="1"/>
</dbReference>
<dbReference type="EMBL" id="CP072369">
    <property type="protein sequence ID" value="QUB86059.1"/>
    <property type="molecule type" value="Genomic_DNA"/>
</dbReference>
<evidence type="ECO:0000313" key="5">
    <source>
        <dbReference type="Proteomes" id="UP000060345"/>
    </source>
</evidence>
<dbReference type="STRING" id="1236517.ADJ77_11745"/>
<organism evidence="3 5">
    <name type="scientific">Prevotella fusca JCM 17724</name>
    <dbReference type="NCBI Taxonomy" id="1236517"/>
    <lineage>
        <taxon>Bacteria</taxon>
        <taxon>Pseudomonadati</taxon>
        <taxon>Bacteroidota</taxon>
        <taxon>Bacteroidia</taxon>
        <taxon>Bacteroidales</taxon>
        <taxon>Prevotellaceae</taxon>
        <taxon>Prevotella</taxon>
    </lineage>
</organism>
<dbReference type="InterPro" id="IPR013783">
    <property type="entry name" value="Ig-like_fold"/>
</dbReference>
<evidence type="ECO:0000313" key="3">
    <source>
        <dbReference type="EMBL" id="AKU70429.1"/>
    </source>
</evidence>